<proteinExistence type="predicted"/>
<dbReference type="PANTHER" id="PTHR46663">
    <property type="entry name" value="DIGUANYLATE CYCLASE DGCT-RELATED"/>
    <property type="match status" value="1"/>
</dbReference>
<feature type="region of interest" description="Disordered" evidence="1">
    <location>
        <begin position="363"/>
        <end position="387"/>
    </location>
</feature>
<dbReference type="CDD" id="cd01949">
    <property type="entry name" value="GGDEF"/>
    <property type="match status" value="1"/>
</dbReference>
<dbReference type="EMBL" id="JBHSDY010000003">
    <property type="protein sequence ID" value="MFC4297538.1"/>
    <property type="molecule type" value="Genomic_DNA"/>
</dbReference>
<organism evidence="4 5">
    <name type="scientific">Castellaniella hirudinis</name>
    <dbReference type="NCBI Taxonomy" id="1144617"/>
    <lineage>
        <taxon>Bacteria</taxon>
        <taxon>Pseudomonadati</taxon>
        <taxon>Pseudomonadota</taxon>
        <taxon>Betaproteobacteria</taxon>
        <taxon>Burkholderiales</taxon>
        <taxon>Alcaligenaceae</taxon>
        <taxon>Castellaniella</taxon>
    </lineage>
</organism>
<protein>
    <submittedName>
        <fullName evidence="4">Diguanylate cyclase domain-containing protein</fullName>
        <ecNumber evidence="4">2.7.7.65</ecNumber>
    </submittedName>
</protein>
<dbReference type="PROSITE" id="PS50887">
    <property type="entry name" value="GGDEF"/>
    <property type="match status" value="1"/>
</dbReference>
<feature type="domain" description="GGDEF" evidence="3">
    <location>
        <begin position="243"/>
        <end position="376"/>
    </location>
</feature>
<dbReference type="InterPro" id="IPR029787">
    <property type="entry name" value="Nucleotide_cyclase"/>
</dbReference>
<dbReference type="EC" id="2.7.7.65" evidence="4"/>
<keyword evidence="4" id="KW-0548">Nucleotidyltransferase</keyword>
<dbReference type="InterPro" id="IPR000160">
    <property type="entry name" value="GGDEF_dom"/>
</dbReference>
<evidence type="ECO:0000256" key="1">
    <source>
        <dbReference type="SAM" id="MobiDB-lite"/>
    </source>
</evidence>
<keyword evidence="4" id="KW-0808">Transferase</keyword>
<evidence type="ECO:0000313" key="4">
    <source>
        <dbReference type="EMBL" id="MFC4297538.1"/>
    </source>
</evidence>
<keyword evidence="2" id="KW-0812">Transmembrane</keyword>
<dbReference type="Gene3D" id="6.10.340.10">
    <property type="match status" value="1"/>
</dbReference>
<evidence type="ECO:0000259" key="3">
    <source>
        <dbReference type="PROSITE" id="PS50887"/>
    </source>
</evidence>
<dbReference type="SUPFAM" id="SSF55073">
    <property type="entry name" value="Nucleotide cyclase"/>
    <property type="match status" value="1"/>
</dbReference>
<comment type="caution">
    <text evidence="4">The sequence shown here is derived from an EMBL/GenBank/DDBJ whole genome shotgun (WGS) entry which is preliminary data.</text>
</comment>
<dbReference type="GO" id="GO:0052621">
    <property type="term" value="F:diguanylate cyclase activity"/>
    <property type="evidence" value="ECO:0007669"/>
    <property type="project" value="UniProtKB-EC"/>
</dbReference>
<dbReference type="Pfam" id="PF00990">
    <property type="entry name" value="GGDEF"/>
    <property type="match status" value="1"/>
</dbReference>
<evidence type="ECO:0000313" key="5">
    <source>
        <dbReference type="Proteomes" id="UP001595756"/>
    </source>
</evidence>
<keyword evidence="2" id="KW-0472">Membrane</keyword>
<evidence type="ECO:0000256" key="2">
    <source>
        <dbReference type="SAM" id="Phobius"/>
    </source>
</evidence>
<dbReference type="InterPro" id="IPR052163">
    <property type="entry name" value="DGC-Regulatory_Protein"/>
</dbReference>
<sequence length="387" mass="43251">MPVQKLYTRFLRQLLPLLALAYVLTAALTTGLYYQNQRLTVSNQRSQTLDTFAHVLIKPLWDCNSLTAEGIIQAMTLQPNVRGVSAMDQCAQKLIQAGTLPDKNSKDTLSTPLQYVDETGAVHMLGELQVAFRPLSIFTAVSRSLVPQLAVFLSMLAVVLACALWTFRRTIGEPLLQLCQAMHRHQALDPIPADWADEISEVTQTYNTQLQELRRQARHDPLTGLGNRLLLEERLDRVKQAGTQGHILLLDLDRFKPVNDTFGHAAGDEVLRTVAQRLLACVREHDTVVRLGGDEFAVIAPDTIEDSAADALVTRITHALTQPILWRDTPIYITPSIGLTRFGQDDSDSNTLLAQADADMYRAKGLTRHRRRYDPAPSDPRTRESRS</sequence>
<dbReference type="PANTHER" id="PTHR46663:SF2">
    <property type="entry name" value="GGDEF DOMAIN-CONTAINING PROTEIN"/>
    <property type="match status" value="1"/>
</dbReference>
<dbReference type="RefSeq" id="WP_376812097.1">
    <property type="nucleotide sequence ID" value="NZ_JBHSDY010000003.1"/>
</dbReference>
<feature type="transmembrane region" description="Helical" evidence="2">
    <location>
        <begin position="145"/>
        <end position="167"/>
    </location>
</feature>
<keyword evidence="5" id="KW-1185">Reference proteome</keyword>
<name>A0ABV8RWE7_9BURK</name>
<dbReference type="InterPro" id="IPR043128">
    <property type="entry name" value="Rev_trsase/Diguanyl_cyclase"/>
</dbReference>
<dbReference type="NCBIfam" id="TIGR00254">
    <property type="entry name" value="GGDEF"/>
    <property type="match status" value="1"/>
</dbReference>
<dbReference type="Gene3D" id="3.30.70.270">
    <property type="match status" value="1"/>
</dbReference>
<accession>A0ABV8RWE7</accession>
<dbReference type="SMART" id="SM00267">
    <property type="entry name" value="GGDEF"/>
    <property type="match status" value="1"/>
</dbReference>
<reference evidence="5" key="1">
    <citation type="journal article" date="2019" name="Int. J. Syst. Evol. Microbiol.">
        <title>The Global Catalogue of Microorganisms (GCM) 10K type strain sequencing project: providing services to taxonomists for standard genome sequencing and annotation.</title>
        <authorList>
            <consortium name="The Broad Institute Genomics Platform"/>
            <consortium name="The Broad Institute Genome Sequencing Center for Infectious Disease"/>
            <person name="Wu L."/>
            <person name="Ma J."/>
        </authorList>
    </citation>
    <scope>NUCLEOTIDE SEQUENCE [LARGE SCALE GENOMIC DNA]</scope>
    <source>
        <strain evidence="5">CGMCC 1.19029</strain>
    </source>
</reference>
<keyword evidence="2" id="KW-1133">Transmembrane helix</keyword>
<dbReference type="Proteomes" id="UP001595756">
    <property type="component" value="Unassembled WGS sequence"/>
</dbReference>
<feature type="transmembrane region" description="Helical" evidence="2">
    <location>
        <begin position="14"/>
        <end position="34"/>
    </location>
</feature>
<gene>
    <name evidence="4" type="ORF">ACFO0J_05725</name>
</gene>